<gene>
    <name evidence="11" type="ORF">DFO68_102121</name>
</gene>
<dbReference type="Gene3D" id="3.40.50.80">
    <property type="entry name" value="Nucleotide-binding domain of ferredoxin-NADP reductase (FNR) module"/>
    <property type="match status" value="1"/>
</dbReference>
<keyword evidence="7" id="KW-0408">Iron</keyword>
<keyword evidence="4" id="KW-0479">Metal-binding</keyword>
<accession>A0A4V3C1R4</accession>
<comment type="cofactor">
    <cofactor evidence="1">
        <name>FAD</name>
        <dbReference type="ChEBI" id="CHEBI:57692"/>
    </cofactor>
</comment>
<keyword evidence="6" id="KW-0560">Oxidoreductase</keyword>
<evidence type="ECO:0000256" key="8">
    <source>
        <dbReference type="ARBA" id="ARBA00023014"/>
    </source>
</evidence>
<dbReference type="InterPro" id="IPR017938">
    <property type="entry name" value="Riboflavin_synthase-like_b-brl"/>
</dbReference>
<dbReference type="SUPFAM" id="SSF63380">
    <property type="entry name" value="Riboflavin synthase domain-like"/>
    <property type="match status" value="1"/>
</dbReference>
<evidence type="ECO:0000313" key="12">
    <source>
        <dbReference type="Proteomes" id="UP000295150"/>
    </source>
</evidence>
<organism evidence="11 12">
    <name type="scientific">Halomonas ventosae</name>
    <dbReference type="NCBI Taxonomy" id="229007"/>
    <lineage>
        <taxon>Bacteria</taxon>
        <taxon>Pseudomonadati</taxon>
        <taxon>Pseudomonadota</taxon>
        <taxon>Gammaproteobacteria</taxon>
        <taxon>Oceanospirillales</taxon>
        <taxon>Halomonadaceae</taxon>
        <taxon>Halomonas</taxon>
    </lineage>
</organism>
<evidence type="ECO:0000256" key="7">
    <source>
        <dbReference type="ARBA" id="ARBA00023004"/>
    </source>
</evidence>
<comment type="cofactor">
    <cofactor evidence="9">
        <name>[2Fe-2S] cluster</name>
        <dbReference type="ChEBI" id="CHEBI:190135"/>
    </cofactor>
</comment>
<evidence type="ECO:0000256" key="1">
    <source>
        <dbReference type="ARBA" id="ARBA00001974"/>
    </source>
</evidence>
<dbReference type="InterPro" id="IPR039261">
    <property type="entry name" value="FNR_nucleotide-bd"/>
</dbReference>
<dbReference type="SUPFAM" id="SSF52343">
    <property type="entry name" value="Ferredoxin reductase-like, C-terminal NADP-linked domain"/>
    <property type="match status" value="1"/>
</dbReference>
<dbReference type="InterPro" id="IPR017927">
    <property type="entry name" value="FAD-bd_FR_type"/>
</dbReference>
<keyword evidence="12" id="KW-1185">Reference proteome</keyword>
<feature type="domain" description="FAD-binding FR-type" evidence="10">
    <location>
        <begin position="40"/>
        <end position="153"/>
    </location>
</feature>
<evidence type="ECO:0000256" key="9">
    <source>
        <dbReference type="ARBA" id="ARBA00034078"/>
    </source>
</evidence>
<dbReference type="Proteomes" id="UP000295150">
    <property type="component" value="Unassembled WGS sequence"/>
</dbReference>
<sequence length="232" mass="24759">MIRVLHRWPGLMALALLIVLSVSGAALGLELELAHQPEGHATRDLTLVSRRDYGAEVQAPTAILRFALPRESLWQRLTGHGFGRFSAGDLLGIVPEGSEVPRLYSLASGRRDAFIEIVVRKHPGGLCSGQLVGLEPGQTVRAFLRRHPDFKPGSGHAPLILIGAGTGVGPLAGFIRDNTGCREAIRKGAHVVVCGGQGMARGVSEALEEILAPTGLTPAVLKEEGRYVEDIY</sequence>
<dbReference type="GO" id="GO:0016491">
    <property type="term" value="F:oxidoreductase activity"/>
    <property type="evidence" value="ECO:0007669"/>
    <property type="project" value="UniProtKB-KW"/>
</dbReference>
<dbReference type="PANTHER" id="PTHR47354:SF6">
    <property type="entry name" value="NADH OXIDOREDUCTASE HCR"/>
    <property type="match status" value="1"/>
</dbReference>
<proteinExistence type="predicted"/>
<dbReference type="Gene3D" id="2.40.30.10">
    <property type="entry name" value="Translation factors"/>
    <property type="match status" value="1"/>
</dbReference>
<dbReference type="InterPro" id="IPR001709">
    <property type="entry name" value="Flavoprot_Pyr_Nucl_cyt_Rdtase"/>
</dbReference>
<dbReference type="PROSITE" id="PS51384">
    <property type="entry name" value="FAD_FR"/>
    <property type="match status" value="1"/>
</dbReference>
<keyword evidence="5" id="KW-0274">FAD</keyword>
<reference evidence="11 12" key="1">
    <citation type="submission" date="2019-03" db="EMBL/GenBank/DDBJ databases">
        <title>Freshwater and sediment microbial communities from various areas in North America, analyzing microbe dynamics in response to fracking.</title>
        <authorList>
            <person name="Lamendella R."/>
        </authorList>
    </citation>
    <scope>NUCLEOTIDE SEQUENCE [LARGE SCALE GENOMIC DNA]</scope>
    <source>
        <strain evidence="11 12">1_TX</strain>
    </source>
</reference>
<dbReference type="PANTHER" id="PTHR47354">
    <property type="entry name" value="NADH OXIDOREDUCTASE HCR"/>
    <property type="match status" value="1"/>
</dbReference>
<dbReference type="EMBL" id="SNWH01000002">
    <property type="protein sequence ID" value="TDO15289.1"/>
    <property type="molecule type" value="Genomic_DNA"/>
</dbReference>
<evidence type="ECO:0000256" key="2">
    <source>
        <dbReference type="ARBA" id="ARBA00022630"/>
    </source>
</evidence>
<keyword evidence="3" id="KW-0001">2Fe-2S</keyword>
<dbReference type="PRINTS" id="PR00371">
    <property type="entry name" value="FPNCR"/>
</dbReference>
<dbReference type="GO" id="GO:0051537">
    <property type="term" value="F:2 iron, 2 sulfur cluster binding"/>
    <property type="evidence" value="ECO:0007669"/>
    <property type="project" value="UniProtKB-KW"/>
</dbReference>
<comment type="caution">
    <text evidence="11">The sequence shown here is derived from an EMBL/GenBank/DDBJ whole genome shotgun (WGS) entry which is preliminary data.</text>
</comment>
<evidence type="ECO:0000256" key="4">
    <source>
        <dbReference type="ARBA" id="ARBA00022723"/>
    </source>
</evidence>
<evidence type="ECO:0000256" key="5">
    <source>
        <dbReference type="ARBA" id="ARBA00022827"/>
    </source>
</evidence>
<protein>
    <submittedName>
        <fullName evidence="11">Flavin-dependent oxidoreductase</fullName>
    </submittedName>
</protein>
<name>A0A4V3C1R4_9GAMM</name>
<dbReference type="InterPro" id="IPR050415">
    <property type="entry name" value="MRET"/>
</dbReference>
<evidence type="ECO:0000313" key="11">
    <source>
        <dbReference type="EMBL" id="TDO15289.1"/>
    </source>
</evidence>
<dbReference type="GO" id="GO:0046872">
    <property type="term" value="F:metal ion binding"/>
    <property type="evidence" value="ECO:0007669"/>
    <property type="project" value="UniProtKB-KW"/>
</dbReference>
<keyword evidence="2" id="KW-0285">Flavoprotein</keyword>
<dbReference type="AlphaFoldDB" id="A0A4V3C1R4"/>
<evidence type="ECO:0000256" key="6">
    <source>
        <dbReference type="ARBA" id="ARBA00023002"/>
    </source>
</evidence>
<evidence type="ECO:0000259" key="10">
    <source>
        <dbReference type="PROSITE" id="PS51384"/>
    </source>
</evidence>
<keyword evidence="8" id="KW-0411">Iron-sulfur</keyword>
<evidence type="ECO:0000256" key="3">
    <source>
        <dbReference type="ARBA" id="ARBA00022714"/>
    </source>
</evidence>